<name>A0ABN2P9Y1_9ACTN</name>
<organism evidence="2 3">
    <name type="scientific">Streptomyces sodiiphilus</name>
    <dbReference type="NCBI Taxonomy" id="226217"/>
    <lineage>
        <taxon>Bacteria</taxon>
        <taxon>Bacillati</taxon>
        <taxon>Actinomycetota</taxon>
        <taxon>Actinomycetes</taxon>
        <taxon>Kitasatosporales</taxon>
        <taxon>Streptomycetaceae</taxon>
        <taxon>Streptomyces</taxon>
    </lineage>
</organism>
<dbReference type="EMBL" id="BAAAMJ010000027">
    <property type="protein sequence ID" value="GAA1915980.1"/>
    <property type="molecule type" value="Genomic_DNA"/>
</dbReference>
<protein>
    <submittedName>
        <fullName evidence="2">Uncharacterized protein</fullName>
    </submittedName>
</protein>
<feature type="region of interest" description="Disordered" evidence="1">
    <location>
        <begin position="1"/>
        <end position="47"/>
    </location>
</feature>
<sequence>MAGLRNLAIGHHRQDGHTTSQPPSVTPSATTCGPSPPSARRNEPGHKITFERPGYRAFLIPVCVRRGDCEADTGKGRRLVFTDDVYPGPLVYPCRLWRWGQSV</sequence>
<reference evidence="2 3" key="1">
    <citation type="journal article" date="2019" name="Int. J. Syst. Evol. Microbiol.">
        <title>The Global Catalogue of Microorganisms (GCM) 10K type strain sequencing project: providing services to taxonomists for standard genome sequencing and annotation.</title>
        <authorList>
            <consortium name="The Broad Institute Genomics Platform"/>
            <consortium name="The Broad Institute Genome Sequencing Center for Infectious Disease"/>
            <person name="Wu L."/>
            <person name="Ma J."/>
        </authorList>
    </citation>
    <scope>NUCLEOTIDE SEQUENCE [LARGE SCALE GENOMIC DNA]</scope>
    <source>
        <strain evidence="2 3">JCM 13581</strain>
    </source>
</reference>
<evidence type="ECO:0000313" key="2">
    <source>
        <dbReference type="EMBL" id="GAA1915980.1"/>
    </source>
</evidence>
<feature type="compositionally biased region" description="Polar residues" evidence="1">
    <location>
        <begin position="17"/>
        <end position="33"/>
    </location>
</feature>
<evidence type="ECO:0000313" key="3">
    <source>
        <dbReference type="Proteomes" id="UP001501303"/>
    </source>
</evidence>
<keyword evidence="3" id="KW-1185">Reference proteome</keyword>
<accession>A0ABN2P9Y1</accession>
<proteinExistence type="predicted"/>
<gene>
    <name evidence="2" type="ORF">GCM10009716_26590</name>
</gene>
<dbReference type="Proteomes" id="UP001501303">
    <property type="component" value="Unassembled WGS sequence"/>
</dbReference>
<evidence type="ECO:0000256" key="1">
    <source>
        <dbReference type="SAM" id="MobiDB-lite"/>
    </source>
</evidence>
<comment type="caution">
    <text evidence="2">The sequence shown here is derived from an EMBL/GenBank/DDBJ whole genome shotgun (WGS) entry which is preliminary data.</text>
</comment>